<dbReference type="CDD" id="cd06580">
    <property type="entry name" value="TM_PBP1_transp_TpRbsC_like"/>
    <property type="match status" value="1"/>
</dbReference>
<evidence type="ECO:0000256" key="4">
    <source>
        <dbReference type="ARBA" id="ARBA00022989"/>
    </source>
</evidence>
<evidence type="ECO:0000256" key="2">
    <source>
        <dbReference type="ARBA" id="ARBA00022475"/>
    </source>
</evidence>
<dbReference type="Proteomes" id="UP000543224">
    <property type="component" value="Unassembled WGS sequence"/>
</dbReference>
<gene>
    <name evidence="7" type="ORF">HKBW3S25_01264</name>
</gene>
<sequence length="367" mass="39239">MKGSTRLEEKRIDLLVPFVAVLTALVFGFILIILTGGDAFKGYQNLFAGMGLWPDRAQLFRLARSLENASVLALTGLSVALAFRCGLFNIGVEGQFLVGAISAAYFGILLDLPSFITIPLILVISFIHGGLWASIATYLKLKRGVHEVISTIMLNWVALNLIENYLVVGPLKVPADPGVVVPTGTHTINATAQLWSIIPAIGLKVDIIIALLATIAIYLLLFRTSLGYEIRAVGYNQEASRYSGINVDRTMFIAMFISGGLAAISGAVLVMSVLHCYPAVFRPGYGFEGIAMALVGNTTPFGVLSAGLFFGGVRQGAAMMQLVGIHKSFADILQALAVIFVAAQGIIRYLLIKYAKPITATAVAEDV</sequence>
<keyword evidence="7" id="KW-0762">Sugar transport</keyword>
<feature type="transmembrane region" description="Helical" evidence="6">
    <location>
        <begin position="116"/>
        <end position="139"/>
    </location>
</feature>
<keyword evidence="2" id="KW-1003">Cell membrane</keyword>
<comment type="subcellular location">
    <subcellularLocation>
        <location evidence="1">Cell membrane</location>
        <topology evidence="1">Multi-pass membrane protein</topology>
    </subcellularLocation>
</comment>
<dbReference type="EMBL" id="BLRX01000200">
    <property type="protein sequence ID" value="GFP25783.1"/>
    <property type="molecule type" value="Genomic_DNA"/>
</dbReference>
<dbReference type="GO" id="GO:0005886">
    <property type="term" value="C:plasma membrane"/>
    <property type="evidence" value="ECO:0007669"/>
    <property type="project" value="UniProtKB-SubCell"/>
</dbReference>
<organism evidence="7 8">
    <name type="scientific">Candidatus Hakubella thermalkaliphila</name>
    <dbReference type="NCBI Taxonomy" id="2754717"/>
    <lineage>
        <taxon>Bacteria</taxon>
        <taxon>Bacillati</taxon>
        <taxon>Actinomycetota</taxon>
        <taxon>Actinomycetota incertae sedis</taxon>
        <taxon>Candidatus Hakubellales</taxon>
        <taxon>Candidatus Hakubellaceae</taxon>
        <taxon>Candidatus Hakubella</taxon>
    </lineage>
</organism>
<keyword evidence="3 6" id="KW-0812">Transmembrane</keyword>
<feature type="transmembrane region" description="Helical" evidence="6">
    <location>
        <begin position="251"/>
        <end position="277"/>
    </location>
</feature>
<name>A0A6V8P0J3_9ACTN</name>
<evidence type="ECO:0000313" key="7">
    <source>
        <dbReference type="EMBL" id="GFP25783.1"/>
    </source>
</evidence>
<feature type="transmembrane region" description="Helical" evidence="6">
    <location>
        <begin position="12"/>
        <end position="34"/>
    </location>
</feature>
<evidence type="ECO:0000256" key="5">
    <source>
        <dbReference type="ARBA" id="ARBA00023136"/>
    </source>
</evidence>
<dbReference type="AlphaFoldDB" id="A0A6V8P0J3"/>
<evidence type="ECO:0000313" key="8">
    <source>
        <dbReference type="Proteomes" id="UP000543224"/>
    </source>
</evidence>
<dbReference type="GO" id="GO:0022857">
    <property type="term" value="F:transmembrane transporter activity"/>
    <property type="evidence" value="ECO:0007669"/>
    <property type="project" value="InterPro"/>
</dbReference>
<reference evidence="7 8" key="1">
    <citation type="journal article" date="2020" name="Front. Microbiol.">
        <title>Single-cell genomics of novel Actinobacteria with the Wood-Ljungdahl pathway discovered in a serpentinizing system.</title>
        <authorList>
            <person name="Merino N."/>
            <person name="Kawai M."/>
            <person name="Boyd E.S."/>
            <person name="Colman D.R."/>
            <person name="McGlynn S.E."/>
            <person name="Nealson K.H."/>
            <person name="Kurokawa K."/>
            <person name="Hongoh Y."/>
        </authorList>
    </citation>
    <scope>NUCLEOTIDE SEQUENCE [LARGE SCALE GENOMIC DNA]</scope>
    <source>
        <strain evidence="7 8">S25</strain>
    </source>
</reference>
<accession>A0A6V8P0J3</accession>
<feature type="transmembrane region" description="Helical" evidence="6">
    <location>
        <begin position="201"/>
        <end position="221"/>
    </location>
</feature>
<dbReference type="PANTHER" id="PTHR47089">
    <property type="entry name" value="ABC TRANSPORTER, PERMEASE PROTEIN"/>
    <property type="match status" value="1"/>
</dbReference>
<keyword evidence="7" id="KW-0813">Transport</keyword>
<protein>
    <submittedName>
        <fullName evidence="7">Simple sugar transport system permease protein</fullName>
    </submittedName>
</protein>
<evidence type="ECO:0000256" key="3">
    <source>
        <dbReference type="ARBA" id="ARBA00022692"/>
    </source>
</evidence>
<evidence type="ECO:0000256" key="1">
    <source>
        <dbReference type="ARBA" id="ARBA00004651"/>
    </source>
</evidence>
<feature type="transmembrane region" description="Helical" evidence="6">
    <location>
        <begin position="332"/>
        <end position="351"/>
    </location>
</feature>
<dbReference type="InterPro" id="IPR001851">
    <property type="entry name" value="ABC_transp_permease"/>
</dbReference>
<dbReference type="Pfam" id="PF02653">
    <property type="entry name" value="BPD_transp_2"/>
    <property type="match status" value="1"/>
</dbReference>
<feature type="transmembrane region" description="Helical" evidence="6">
    <location>
        <begin position="94"/>
        <end position="110"/>
    </location>
</feature>
<proteinExistence type="predicted"/>
<evidence type="ECO:0000256" key="6">
    <source>
        <dbReference type="SAM" id="Phobius"/>
    </source>
</evidence>
<dbReference type="PANTHER" id="PTHR47089:SF1">
    <property type="entry name" value="GUANOSINE ABC TRANSPORTER PERMEASE PROTEIN NUPP"/>
    <property type="match status" value="1"/>
</dbReference>
<comment type="caution">
    <text evidence="7">The sequence shown here is derived from an EMBL/GenBank/DDBJ whole genome shotgun (WGS) entry which is preliminary data.</text>
</comment>
<keyword evidence="5 6" id="KW-0472">Membrane</keyword>
<feature type="transmembrane region" description="Helical" evidence="6">
    <location>
        <begin position="289"/>
        <end position="312"/>
    </location>
</feature>
<keyword evidence="4 6" id="KW-1133">Transmembrane helix</keyword>